<feature type="region of interest" description="Disordered" evidence="7">
    <location>
        <begin position="191"/>
        <end position="210"/>
    </location>
</feature>
<dbReference type="InterPro" id="IPR027417">
    <property type="entry name" value="P-loop_NTPase"/>
</dbReference>
<dbReference type="PRINTS" id="PR00449">
    <property type="entry name" value="RASTRNSFRMNG"/>
</dbReference>
<dbReference type="PROSITE" id="PS51421">
    <property type="entry name" value="RAS"/>
    <property type="match status" value="1"/>
</dbReference>
<keyword evidence="4" id="KW-0342">GTP-binding</keyword>
<evidence type="ECO:0000256" key="5">
    <source>
        <dbReference type="ARBA" id="ARBA00023136"/>
    </source>
</evidence>
<keyword evidence="3" id="KW-0547">Nucleotide-binding</keyword>
<dbReference type="SMART" id="SM00175">
    <property type="entry name" value="RAB"/>
    <property type="match status" value="1"/>
</dbReference>
<dbReference type="SMART" id="SM00174">
    <property type="entry name" value="RHO"/>
    <property type="match status" value="1"/>
</dbReference>
<accession>A0A9Q0LSK3</accession>
<dbReference type="SUPFAM" id="SSF52540">
    <property type="entry name" value="P-loop containing nucleoside triphosphate hydrolases"/>
    <property type="match status" value="1"/>
</dbReference>
<evidence type="ECO:0000313" key="8">
    <source>
        <dbReference type="EMBL" id="KAJ5077764.1"/>
    </source>
</evidence>
<dbReference type="SMART" id="SM00176">
    <property type="entry name" value="RAN"/>
    <property type="match status" value="1"/>
</dbReference>
<dbReference type="GO" id="GO:0012505">
    <property type="term" value="C:endomembrane system"/>
    <property type="evidence" value="ECO:0007669"/>
    <property type="project" value="UniProtKB-SubCell"/>
</dbReference>
<dbReference type="FunFam" id="3.40.50.300:FF:000586">
    <property type="entry name" value="Rab family GTPase"/>
    <property type="match status" value="1"/>
</dbReference>
<evidence type="ECO:0000256" key="1">
    <source>
        <dbReference type="ARBA" id="ARBA00004308"/>
    </source>
</evidence>
<sequence length="210" mass="24302">MESFKKIDFSETPCDLSFKIVLIGHSSVGKTNILTKFCDDHFSFNSTSTIAVEYKTQIVEINDKKIKLQIWDTAGQERFHSITKAYYRRADAAFVVYDITNPESFDKLDYWIQEIKEQEQINPKFMILGNKCDLEDKRQISKEQGEKFAKAKRISFLETSAKEGTNIEKAFEALTKEILKALQNKENTQTDSIVLNPKTHLNQPRKKKCC</sequence>
<dbReference type="SMART" id="SM00177">
    <property type="entry name" value="ARF"/>
    <property type="match status" value="1"/>
</dbReference>
<dbReference type="PANTHER" id="PTHR47980">
    <property type="entry name" value="LD44762P"/>
    <property type="match status" value="1"/>
</dbReference>
<dbReference type="InterPro" id="IPR050305">
    <property type="entry name" value="Small_GTPase_Rab"/>
</dbReference>
<comment type="caution">
    <text evidence="8">The sequence shown here is derived from an EMBL/GenBank/DDBJ whole genome shotgun (WGS) entry which is preliminary data.</text>
</comment>
<dbReference type="OMA" id="LGEQCPC"/>
<protein>
    <submittedName>
        <fullName evidence="8">Ras-related protein rab-10</fullName>
    </submittedName>
</protein>
<dbReference type="PROSITE" id="PS51420">
    <property type="entry name" value="RHO"/>
    <property type="match status" value="1"/>
</dbReference>
<dbReference type="Gene3D" id="3.40.50.300">
    <property type="entry name" value="P-loop containing nucleotide triphosphate hydrolases"/>
    <property type="match status" value="1"/>
</dbReference>
<dbReference type="PROSITE" id="PS51419">
    <property type="entry name" value="RAB"/>
    <property type="match status" value="1"/>
</dbReference>
<dbReference type="SMART" id="SM00173">
    <property type="entry name" value="RAS"/>
    <property type="match status" value="1"/>
</dbReference>
<dbReference type="GO" id="GO:0003924">
    <property type="term" value="F:GTPase activity"/>
    <property type="evidence" value="ECO:0007669"/>
    <property type="project" value="InterPro"/>
</dbReference>
<reference evidence="8" key="1">
    <citation type="submission" date="2022-10" db="EMBL/GenBank/DDBJ databases">
        <title>Novel sulphate-reducing endosymbionts in the free-living metamonad Anaeramoeba.</title>
        <authorList>
            <person name="Jerlstrom-Hultqvist J."/>
            <person name="Cepicka I."/>
            <person name="Gallot-Lavallee L."/>
            <person name="Salas-Leiva D."/>
            <person name="Curtis B.A."/>
            <person name="Zahonova K."/>
            <person name="Pipaliya S."/>
            <person name="Dacks J."/>
            <person name="Roger A.J."/>
        </authorList>
    </citation>
    <scope>NUCLEOTIDE SEQUENCE</scope>
    <source>
        <strain evidence="8">BMAN</strain>
    </source>
</reference>
<keyword evidence="9" id="KW-1185">Reference proteome</keyword>
<evidence type="ECO:0000256" key="3">
    <source>
        <dbReference type="ARBA" id="ARBA00022741"/>
    </source>
</evidence>
<dbReference type="GO" id="GO:0005525">
    <property type="term" value="F:GTP binding"/>
    <property type="evidence" value="ECO:0007669"/>
    <property type="project" value="UniProtKB-KW"/>
</dbReference>
<name>A0A9Q0LSK3_ANAIG</name>
<proteinExistence type="inferred from homology"/>
<dbReference type="EMBL" id="JAPDFW010000056">
    <property type="protein sequence ID" value="KAJ5077764.1"/>
    <property type="molecule type" value="Genomic_DNA"/>
</dbReference>
<dbReference type="InterPro" id="IPR005225">
    <property type="entry name" value="Small_GTP-bd"/>
</dbReference>
<dbReference type="OrthoDB" id="9989112at2759"/>
<dbReference type="Proteomes" id="UP001149090">
    <property type="component" value="Unassembled WGS sequence"/>
</dbReference>
<dbReference type="CDD" id="cd00154">
    <property type="entry name" value="Rab"/>
    <property type="match status" value="1"/>
</dbReference>
<gene>
    <name evidence="8" type="ORF">M0811_05454</name>
</gene>
<comment type="subcellular location">
    <subcellularLocation>
        <location evidence="1">Endomembrane system</location>
    </subcellularLocation>
</comment>
<evidence type="ECO:0000256" key="2">
    <source>
        <dbReference type="ARBA" id="ARBA00006270"/>
    </source>
</evidence>
<evidence type="ECO:0000256" key="6">
    <source>
        <dbReference type="ARBA" id="ARBA00023288"/>
    </source>
</evidence>
<keyword evidence="5" id="KW-0472">Membrane</keyword>
<comment type="similarity">
    <text evidence="2">Belongs to the small GTPase superfamily. Rab family.</text>
</comment>
<dbReference type="Pfam" id="PF00071">
    <property type="entry name" value="Ras"/>
    <property type="match status" value="1"/>
</dbReference>
<dbReference type="NCBIfam" id="TIGR00231">
    <property type="entry name" value="small_GTP"/>
    <property type="match status" value="1"/>
</dbReference>
<evidence type="ECO:0000256" key="4">
    <source>
        <dbReference type="ARBA" id="ARBA00023134"/>
    </source>
</evidence>
<evidence type="ECO:0000256" key="7">
    <source>
        <dbReference type="SAM" id="MobiDB-lite"/>
    </source>
</evidence>
<dbReference type="AlphaFoldDB" id="A0A9Q0LSK3"/>
<keyword evidence="6" id="KW-0449">Lipoprotein</keyword>
<dbReference type="InterPro" id="IPR001806">
    <property type="entry name" value="Small_GTPase"/>
</dbReference>
<organism evidence="8 9">
    <name type="scientific">Anaeramoeba ignava</name>
    <name type="common">Anaerobic marine amoeba</name>
    <dbReference type="NCBI Taxonomy" id="1746090"/>
    <lineage>
        <taxon>Eukaryota</taxon>
        <taxon>Metamonada</taxon>
        <taxon>Anaeramoebidae</taxon>
        <taxon>Anaeramoeba</taxon>
    </lineage>
</organism>
<evidence type="ECO:0000313" key="9">
    <source>
        <dbReference type="Proteomes" id="UP001149090"/>
    </source>
</evidence>